<dbReference type="AlphaFoldDB" id="A0AAV4ARV8"/>
<sequence length="117" mass="13814">MNLLPYEKIDCRSEGLAVHWSKWLKRLEHIFDIYQIDETQSKRPYALLLTYGGAELNDIVESLPTITAMETGDNSYQELKTALTNYFNPQSNTEMQRYQFRHKRQTPGTKFTIFMRS</sequence>
<evidence type="ECO:0000313" key="2">
    <source>
        <dbReference type="Proteomes" id="UP000735302"/>
    </source>
</evidence>
<keyword evidence="2" id="KW-1185">Reference proteome</keyword>
<evidence type="ECO:0000313" key="1">
    <source>
        <dbReference type="EMBL" id="GFO10040.1"/>
    </source>
</evidence>
<dbReference type="Proteomes" id="UP000735302">
    <property type="component" value="Unassembled WGS sequence"/>
</dbReference>
<proteinExistence type="predicted"/>
<accession>A0AAV4ARV8</accession>
<protein>
    <submittedName>
        <fullName evidence="1">Gag-Pol protein</fullName>
    </submittedName>
</protein>
<gene>
    <name evidence="1" type="ORF">PoB_003654500</name>
</gene>
<organism evidence="1 2">
    <name type="scientific">Plakobranchus ocellatus</name>
    <dbReference type="NCBI Taxonomy" id="259542"/>
    <lineage>
        <taxon>Eukaryota</taxon>
        <taxon>Metazoa</taxon>
        <taxon>Spiralia</taxon>
        <taxon>Lophotrochozoa</taxon>
        <taxon>Mollusca</taxon>
        <taxon>Gastropoda</taxon>
        <taxon>Heterobranchia</taxon>
        <taxon>Euthyneura</taxon>
        <taxon>Panpulmonata</taxon>
        <taxon>Sacoglossa</taxon>
        <taxon>Placobranchoidea</taxon>
        <taxon>Plakobranchidae</taxon>
        <taxon>Plakobranchus</taxon>
    </lineage>
</organism>
<comment type="caution">
    <text evidence="1">The sequence shown here is derived from an EMBL/GenBank/DDBJ whole genome shotgun (WGS) entry which is preliminary data.</text>
</comment>
<reference evidence="1 2" key="1">
    <citation type="journal article" date="2021" name="Elife">
        <title>Chloroplast acquisition without the gene transfer in kleptoplastic sea slugs, Plakobranchus ocellatus.</title>
        <authorList>
            <person name="Maeda T."/>
            <person name="Takahashi S."/>
            <person name="Yoshida T."/>
            <person name="Shimamura S."/>
            <person name="Takaki Y."/>
            <person name="Nagai Y."/>
            <person name="Toyoda A."/>
            <person name="Suzuki Y."/>
            <person name="Arimoto A."/>
            <person name="Ishii H."/>
            <person name="Satoh N."/>
            <person name="Nishiyama T."/>
            <person name="Hasebe M."/>
            <person name="Maruyama T."/>
            <person name="Minagawa J."/>
            <person name="Obokata J."/>
            <person name="Shigenobu S."/>
        </authorList>
    </citation>
    <scope>NUCLEOTIDE SEQUENCE [LARGE SCALE GENOMIC DNA]</scope>
</reference>
<dbReference type="EMBL" id="BLXT01004140">
    <property type="protein sequence ID" value="GFO10040.1"/>
    <property type="molecule type" value="Genomic_DNA"/>
</dbReference>
<name>A0AAV4ARV8_9GAST</name>